<organism evidence="2 3">
    <name type="scientific">Mucilaginibacter pineti</name>
    <dbReference type="NCBI Taxonomy" id="1391627"/>
    <lineage>
        <taxon>Bacteria</taxon>
        <taxon>Pseudomonadati</taxon>
        <taxon>Bacteroidota</taxon>
        <taxon>Sphingobacteriia</taxon>
        <taxon>Sphingobacteriales</taxon>
        <taxon>Sphingobacteriaceae</taxon>
        <taxon>Mucilaginibacter</taxon>
    </lineage>
</organism>
<name>A0A1G6XSZ7_9SPHI</name>
<reference evidence="2 3" key="1">
    <citation type="submission" date="2016-10" db="EMBL/GenBank/DDBJ databases">
        <authorList>
            <person name="de Groot N.N."/>
        </authorList>
    </citation>
    <scope>NUCLEOTIDE SEQUENCE [LARGE SCALE GENOMIC DNA]</scope>
    <source>
        <strain evidence="2 3">47C3B</strain>
    </source>
</reference>
<keyword evidence="1" id="KW-0812">Transmembrane</keyword>
<keyword evidence="1" id="KW-1133">Transmembrane helix</keyword>
<dbReference type="RefSeq" id="WP_091147009.1">
    <property type="nucleotide sequence ID" value="NZ_FNAI01000002.1"/>
</dbReference>
<dbReference type="AlphaFoldDB" id="A0A1G6XSZ7"/>
<feature type="transmembrane region" description="Helical" evidence="1">
    <location>
        <begin position="28"/>
        <end position="47"/>
    </location>
</feature>
<dbReference type="EMBL" id="FNAI01000002">
    <property type="protein sequence ID" value="SDD80833.1"/>
    <property type="molecule type" value="Genomic_DNA"/>
</dbReference>
<evidence type="ECO:0000313" key="2">
    <source>
        <dbReference type="EMBL" id="SDD80833.1"/>
    </source>
</evidence>
<evidence type="ECO:0000256" key="1">
    <source>
        <dbReference type="SAM" id="Phobius"/>
    </source>
</evidence>
<sequence length="148" mass="17063">MKHSDWKALSEEERKTLGWHRHPHIRTATIYAIVFAIAFIVVILGISKNSTVHLNRKPTAREAFETAKVFVKDKLKQPTTANFPENSYKPVIDTATNSYQLQSVIKFITTSGKTIKSNWIIKMHYIKGDWSEKTSWQVESITMDPEDK</sequence>
<keyword evidence="1" id="KW-0472">Membrane</keyword>
<accession>A0A1G6XSZ7</accession>
<proteinExistence type="predicted"/>
<dbReference type="OrthoDB" id="794683at2"/>
<protein>
    <recommendedName>
        <fullName evidence="4">Cytochrome oxidase complex assembly protein 1</fullName>
    </recommendedName>
</protein>
<dbReference type="Proteomes" id="UP000199072">
    <property type="component" value="Unassembled WGS sequence"/>
</dbReference>
<keyword evidence="3" id="KW-1185">Reference proteome</keyword>
<evidence type="ECO:0000313" key="3">
    <source>
        <dbReference type="Proteomes" id="UP000199072"/>
    </source>
</evidence>
<evidence type="ECO:0008006" key="4">
    <source>
        <dbReference type="Google" id="ProtNLM"/>
    </source>
</evidence>
<gene>
    <name evidence="2" type="ORF">SAMN05216464_102634</name>
</gene>